<dbReference type="AlphaFoldDB" id="A0AAF0V157"/>
<evidence type="ECO:0000313" key="3">
    <source>
        <dbReference type="Proteomes" id="UP001234989"/>
    </source>
</evidence>
<feature type="region of interest" description="Disordered" evidence="1">
    <location>
        <begin position="163"/>
        <end position="204"/>
    </location>
</feature>
<dbReference type="EMBL" id="CP133622">
    <property type="protein sequence ID" value="WMV54806.1"/>
    <property type="molecule type" value="Genomic_DNA"/>
</dbReference>
<keyword evidence="3" id="KW-1185">Reference proteome</keyword>
<name>A0AAF0V157_SOLVR</name>
<accession>A0AAF0V157</accession>
<feature type="compositionally biased region" description="Basic and acidic residues" evidence="1">
    <location>
        <begin position="174"/>
        <end position="187"/>
    </location>
</feature>
<reference evidence="2" key="1">
    <citation type="submission" date="2023-08" db="EMBL/GenBank/DDBJ databases">
        <title>A de novo genome assembly of Solanum verrucosum Schlechtendal, a Mexican diploid species geographically isolated from the other diploid A-genome species in potato relatives.</title>
        <authorList>
            <person name="Hosaka K."/>
        </authorList>
    </citation>
    <scope>NUCLEOTIDE SEQUENCE</scope>
    <source>
        <tissue evidence="2">Young leaves</tissue>
    </source>
</reference>
<organism evidence="2 3">
    <name type="scientific">Solanum verrucosum</name>
    <dbReference type="NCBI Taxonomy" id="315347"/>
    <lineage>
        <taxon>Eukaryota</taxon>
        <taxon>Viridiplantae</taxon>
        <taxon>Streptophyta</taxon>
        <taxon>Embryophyta</taxon>
        <taxon>Tracheophyta</taxon>
        <taxon>Spermatophyta</taxon>
        <taxon>Magnoliopsida</taxon>
        <taxon>eudicotyledons</taxon>
        <taxon>Gunneridae</taxon>
        <taxon>Pentapetalae</taxon>
        <taxon>asterids</taxon>
        <taxon>lamiids</taxon>
        <taxon>Solanales</taxon>
        <taxon>Solanaceae</taxon>
        <taxon>Solanoideae</taxon>
        <taxon>Solaneae</taxon>
        <taxon>Solanum</taxon>
    </lineage>
</organism>
<proteinExistence type="predicted"/>
<evidence type="ECO:0000313" key="2">
    <source>
        <dbReference type="EMBL" id="WMV54806.1"/>
    </source>
</evidence>
<feature type="region of interest" description="Disordered" evidence="1">
    <location>
        <begin position="28"/>
        <end position="61"/>
    </location>
</feature>
<sequence length="225" mass="25299">MSDRNFSTPSAPEWSFWSSMMVHPRPVDGLRRSWPPKPSHSPKPRLTRMGRDPDHGPCFSFDMNTRVNTRRMEDEIVNEGVPPRDPQGPQGDQVPQGNEVSVEALAITNEEVRLVLLLMTQAVTTQAQDMTAQATRGVEANVNRMESMDTTSQKGTIRMKRTNVLSPEGNDQVGGKREQSAHHREVSRSSTMSPNDPEHDDAEGWCKTTMNYTKRRITELIGDSN</sequence>
<protein>
    <submittedName>
        <fullName evidence="2">Uncharacterized protein</fullName>
    </submittedName>
</protein>
<gene>
    <name evidence="2" type="ORF">MTR67_048191</name>
</gene>
<evidence type="ECO:0000256" key="1">
    <source>
        <dbReference type="SAM" id="MobiDB-lite"/>
    </source>
</evidence>
<dbReference type="Proteomes" id="UP001234989">
    <property type="component" value="Chromosome 11"/>
</dbReference>